<keyword evidence="1" id="KW-0812">Transmembrane</keyword>
<accession>A0A0S2K7Z4</accession>
<gene>
    <name evidence="2" type="ORF">PP2015_3675</name>
</gene>
<evidence type="ECO:0000256" key="1">
    <source>
        <dbReference type="SAM" id="Phobius"/>
    </source>
</evidence>
<keyword evidence="1" id="KW-1133">Transmembrane helix</keyword>
<dbReference type="EMBL" id="CP013188">
    <property type="protein sequence ID" value="ALO44148.1"/>
    <property type="molecule type" value="Genomic_DNA"/>
</dbReference>
<proteinExistence type="predicted"/>
<feature type="transmembrane region" description="Helical" evidence="1">
    <location>
        <begin position="6"/>
        <end position="22"/>
    </location>
</feature>
<protein>
    <submittedName>
        <fullName evidence="2">Uncharacterized protein</fullName>
    </submittedName>
</protein>
<dbReference type="Proteomes" id="UP000061457">
    <property type="component" value="Chromosome II"/>
</dbReference>
<keyword evidence="3" id="KW-1185">Reference proteome</keyword>
<dbReference type="OrthoDB" id="6316266at2"/>
<evidence type="ECO:0000313" key="3">
    <source>
        <dbReference type="Proteomes" id="UP000061457"/>
    </source>
</evidence>
<organism evidence="2 3">
    <name type="scientific">Pseudoalteromonas phenolica</name>
    <dbReference type="NCBI Taxonomy" id="161398"/>
    <lineage>
        <taxon>Bacteria</taxon>
        <taxon>Pseudomonadati</taxon>
        <taxon>Pseudomonadota</taxon>
        <taxon>Gammaproteobacteria</taxon>
        <taxon>Alteromonadales</taxon>
        <taxon>Pseudoalteromonadaceae</taxon>
        <taxon>Pseudoalteromonas</taxon>
    </lineage>
</organism>
<dbReference type="RefSeq" id="WP_058032029.1">
    <property type="nucleotide sequence ID" value="NZ_CP013188.1"/>
</dbReference>
<dbReference type="AlphaFoldDB" id="A0A0S2K7Z4"/>
<dbReference type="KEGG" id="pphe:PP2015_3675"/>
<keyword evidence="1" id="KW-0472">Membrane</keyword>
<dbReference type="PATRIC" id="fig|161398.10.peg.3754"/>
<name>A0A0S2K7Z4_9GAMM</name>
<dbReference type="PIRSF" id="PIRSF032817">
    <property type="entry name" value="UCP032817"/>
    <property type="match status" value="1"/>
</dbReference>
<sequence length="218" mass="23726">MEAYILIGIIAVLVLLFTAFKFKSKRLAKRKAHIINFKVPTKVLQTVKNRYPHLSDDQLKTVERGLREWFHVNLLAKGKPVSMPSQVVDVAWHELILFTKFYQDFCQKAFGRFLHHHPAEAMSSPKSAQQGIKTAWKLACAKERISPLKPTRLPLLFAIDALLDIEDGFKYQLNCQGVGKEGYCATHIGCSASCGSSGAADGGGDSGGCSGGGCGGGS</sequence>
<evidence type="ECO:0000313" key="2">
    <source>
        <dbReference type="EMBL" id="ALO44148.1"/>
    </source>
</evidence>
<reference evidence="3" key="1">
    <citation type="submission" date="2015-11" db="EMBL/GenBank/DDBJ databases">
        <authorList>
            <person name="Kim K.M."/>
        </authorList>
    </citation>
    <scope>NUCLEOTIDE SEQUENCE [LARGE SCALE GENOMIC DNA]</scope>
    <source>
        <strain evidence="3">KCTC 12086</strain>
    </source>
</reference>
<dbReference type="STRING" id="161398.PP2015_3675"/>
<dbReference type="InterPro" id="IPR017008">
    <property type="entry name" value="UCP032817-like"/>
</dbReference>